<sequence length="333" mass="35513">MLDERDLPWLAEPLAQLRDHPRSHALILHGGAGSGQWELAWRVAQAWLCENGPGPCGECPSCHLTVAHSHPDLKVLMPEATQLALGWSDAGDDGDSEGGEGGKSKRKPSREIKIDAVRAAIDWAHTSSGRGRGKVLLFYPADAMNVTSANALLKTLEEPAAGTRLLLCVDDPERLLPTVRSRCQRVRLEPPDLAAAEAWLTRQGVAGAAALLRASGGEPLAAKALLDEGLDATVWGQLPAQVAQGDSRALAAMPLPRAVRVLQQVCHDAMAQAAGGAPRFFMPGQVPLGAEIAGLADWSRELARVARHDEHPWNAPLRVEALVAQAQRVWSAG</sequence>
<protein>
    <submittedName>
        <fullName evidence="2">DNA polymerase III subunit delta</fullName>
    </submittedName>
</protein>
<proteinExistence type="predicted"/>
<dbReference type="PANTHER" id="PTHR11669">
    <property type="entry name" value="REPLICATION FACTOR C / DNA POLYMERASE III GAMMA-TAU SUBUNIT"/>
    <property type="match status" value="1"/>
</dbReference>
<dbReference type="SUPFAM" id="SSF52540">
    <property type="entry name" value="P-loop containing nucleoside triphosphate hydrolases"/>
    <property type="match status" value="1"/>
</dbReference>
<evidence type="ECO:0000256" key="1">
    <source>
        <dbReference type="SAM" id="MobiDB-lite"/>
    </source>
</evidence>
<dbReference type="PANTHER" id="PTHR11669:SF8">
    <property type="entry name" value="DNA POLYMERASE III SUBUNIT DELTA"/>
    <property type="match status" value="1"/>
</dbReference>
<gene>
    <name evidence="2" type="ORF">AACH06_24420</name>
</gene>
<dbReference type="EMBL" id="JBBUTG010000023">
    <property type="protein sequence ID" value="MEK8033983.1"/>
    <property type="molecule type" value="Genomic_DNA"/>
</dbReference>
<dbReference type="Gene3D" id="3.40.50.300">
    <property type="entry name" value="P-loop containing nucleotide triphosphate hydrolases"/>
    <property type="match status" value="1"/>
</dbReference>
<feature type="region of interest" description="Disordered" evidence="1">
    <location>
        <begin position="86"/>
        <end position="109"/>
    </location>
</feature>
<organism evidence="2 3">
    <name type="scientific">Ideonella lacteola</name>
    <dbReference type="NCBI Taxonomy" id="2984193"/>
    <lineage>
        <taxon>Bacteria</taxon>
        <taxon>Pseudomonadati</taxon>
        <taxon>Pseudomonadota</taxon>
        <taxon>Betaproteobacteria</taxon>
        <taxon>Burkholderiales</taxon>
        <taxon>Sphaerotilaceae</taxon>
        <taxon>Ideonella</taxon>
    </lineage>
</organism>
<comment type="caution">
    <text evidence="2">The sequence shown here is derived from an EMBL/GenBank/DDBJ whole genome shotgun (WGS) entry which is preliminary data.</text>
</comment>
<accession>A0ABU9BVJ1</accession>
<dbReference type="RefSeq" id="WP_341428405.1">
    <property type="nucleotide sequence ID" value="NZ_JBBUTG010000023.1"/>
</dbReference>
<keyword evidence="3" id="KW-1185">Reference proteome</keyword>
<dbReference type="Proteomes" id="UP001371218">
    <property type="component" value="Unassembled WGS sequence"/>
</dbReference>
<evidence type="ECO:0000313" key="2">
    <source>
        <dbReference type="EMBL" id="MEK8033983.1"/>
    </source>
</evidence>
<dbReference type="InterPro" id="IPR050238">
    <property type="entry name" value="DNA_Rep/Repair_Clamp_Loader"/>
</dbReference>
<name>A0ABU9BVJ1_9BURK</name>
<evidence type="ECO:0000313" key="3">
    <source>
        <dbReference type="Proteomes" id="UP001371218"/>
    </source>
</evidence>
<reference evidence="2 3" key="1">
    <citation type="submission" date="2024-04" db="EMBL/GenBank/DDBJ databases">
        <title>Novel species of the genus Ideonella isolated from streams.</title>
        <authorList>
            <person name="Lu H."/>
        </authorList>
    </citation>
    <scope>NUCLEOTIDE SEQUENCE [LARGE SCALE GENOMIC DNA]</scope>
    <source>
        <strain evidence="2 3">DXS29W</strain>
    </source>
</reference>
<dbReference type="Pfam" id="PF13177">
    <property type="entry name" value="DNA_pol3_delta2"/>
    <property type="match status" value="1"/>
</dbReference>
<dbReference type="InterPro" id="IPR027417">
    <property type="entry name" value="P-loop_NTPase"/>
</dbReference>